<organism evidence="1">
    <name type="scientific">Aplanochytrium stocchinoi</name>
    <dbReference type="NCBI Taxonomy" id="215587"/>
    <lineage>
        <taxon>Eukaryota</taxon>
        <taxon>Sar</taxon>
        <taxon>Stramenopiles</taxon>
        <taxon>Bigyra</taxon>
        <taxon>Labyrinthulomycetes</taxon>
        <taxon>Thraustochytrida</taxon>
        <taxon>Thraustochytriidae</taxon>
        <taxon>Aplanochytrium</taxon>
    </lineage>
</organism>
<sequence length="348" mass="39862">MSLPLTPLIQTASLAFSFATNSRNVFKMLKEVTDEDKFNFTVELIELSSLVFCVNEPFYLCCQLQVRQETIGCVDAAVAYSKRVLRRCELFFVEKERESERQEEEDGTSISWKNWLTNERKATLMKLCSDIKTVVNILNLAITTAKMKIGVFDPSSDLSKSVESEKIARDVKFRLDCGRLSEVKLATGEVYEFVQTPVKRKPGQKTKDLVNKGYANVWVTQTEISKYILTLKFSHENLEDHDDDKVDSVDVNFLLPSKSFKLRKQRKKDLENGILCNSDTDQFDLCYSLVQNKRICYLIFESPGALSAQTFEEFILLLQGDHVKNSEEDVDKLSNLMDKVGFETPQKD</sequence>
<dbReference type="AlphaFoldDB" id="A0A7S3LQW7"/>
<reference evidence="1" key="1">
    <citation type="submission" date="2021-01" db="EMBL/GenBank/DDBJ databases">
        <authorList>
            <person name="Corre E."/>
            <person name="Pelletier E."/>
            <person name="Niang G."/>
            <person name="Scheremetjew M."/>
            <person name="Finn R."/>
            <person name="Kale V."/>
            <person name="Holt S."/>
            <person name="Cochrane G."/>
            <person name="Meng A."/>
            <person name="Brown T."/>
            <person name="Cohen L."/>
        </authorList>
    </citation>
    <scope>NUCLEOTIDE SEQUENCE</scope>
    <source>
        <strain evidence="1">GSBS06</strain>
    </source>
</reference>
<gene>
    <name evidence="1" type="ORF">ASTO00021_LOCUS5422</name>
</gene>
<name>A0A7S3LQW7_9STRA</name>
<proteinExistence type="predicted"/>
<accession>A0A7S3LQW7</accession>
<protein>
    <submittedName>
        <fullName evidence="1">Uncharacterized protein</fullName>
    </submittedName>
</protein>
<dbReference type="EMBL" id="HBIN01007400">
    <property type="protein sequence ID" value="CAE0435138.1"/>
    <property type="molecule type" value="Transcribed_RNA"/>
</dbReference>
<evidence type="ECO:0000313" key="1">
    <source>
        <dbReference type="EMBL" id="CAE0435138.1"/>
    </source>
</evidence>